<feature type="transmembrane region" description="Helical" evidence="1">
    <location>
        <begin position="252"/>
        <end position="269"/>
    </location>
</feature>
<feature type="transmembrane region" description="Helical" evidence="1">
    <location>
        <begin position="81"/>
        <end position="103"/>
    </location>
</feature>
<sequence>MIGTGISRWTMSYFAMALAWLFVALALMVAGLGFPAAHLASPDTLVLVHVVCIGWLSVAMCGALFQFVPVLVAKPLFSERWALPALGLLTAGLASLLAGFLGLGGRLPAWLWLLPLGAVLLVGGFGLVVVDLGLTAWLRPVGPARFVLVGLASLCATVAFGAMFAFTHAGWPGSIGETILTSGVPLHAIAGLGGWLTLTAMGVSYRLLSMFMLSPDVEDRKSSMTLAAGALAVAVAVIGGIVAIWLVSGLNVVLSIAAVLGLATAALYGRDLIGIFSGRKRRQLELNTRMAVLSFASLAAAGLLGVVLVLTGAFAAHVGAFTFLAVFGWLSGLVLAKLYKIVAFLTWLETYGPVMGRAPTPRVQDLVAEARASKWFVIYYVAVWFGTLTLVAGQASLFRAAAAMMTVGLAGIVREVIRTRRLADVARSLRFPDGACAPHLLFARA</sequence>
<dbReference type="AlphaFoldDB" id="A0A1B1UC92"/>
<dbReference type="Proteomes" id="UP000092839">
    <property type="component" value="Chromosome"/>
</dbReference>
<gene>
    <name evidence="2" type="ORF">LMTR13_09555</name>
</gene>
<keyword evidence="1" id="KW-0472">Membrane</keyword>
<dbReference type="OrthoDB" id="5245199at2"/>
<feature type="transmembrane region" description="Helical" evidence="1">
    <location>
        <begin position="186"/>
        <end position="205"/>
    </location>
</feature>
<feature type="transmembrane region" description="Helical" evidence="1">
    <location>
        <begin position="12"/>
        <end position="34"/>
    </location>
</feature>
<dbReference type="STRING" id="1274631.LMTR13_09555"/>
<name>A0A1B1UC92_9BRAD</name>
<evidence type="ECO:0000256" key="1">
    <source>
        <dbReference type="SAM" id="Phobius"/>
    </source>
</evidence>
<feature type="transmembrane region" description="Helical" evidence="1">
    <location>
        <begin position="109"/>
        <end position="134"/>
    </location>
</feature>
<proteinExistence type="predicted"/>
<feature type="transmembrane region" description="Helical" evidence="1">
    <location>
        <begin position="290"/>
        <end position="314"/>
    </location>
</feature>
<keyword evidence="1" id="KW-0812">Transmembrane</keyword>
<feature type="transmembrane region" description="Helical" evidence="1">
    <location>
        <begin position="146"/>
        <end position="166"/>
    </location>
</feature>
<accession>A0A1B1UC92</accession>
<dbReference type="EMBL" id="CP016428">
    <property type="protein sequence ID" value="ANW00375.1"/>
    <property type="molecule type" value="Genomic_DNA"/>
</dbReference>
<feature type="transmembrane region" description="Helical" evidence="1">
    <location>
        <begin position="46"/>
        <end position="69"/>
    </location>
</feature>
<evidence type="ECO:0000313" key="3">
    <source>
        <dbReference type="Proteomes" id="UP000092839"/>
    </source>
</evidence>
<keyword evidence="1" id="KW-1133">Transmembrane helix</keyword>
<evidence type="ECO:0000313" key="2">
    <source>
        <dbReference type="EMBL" id="ANW00375.1"/>
    </source>
</evidence>
<feature type="transmembrane region" description="Helical" evidence="1">
    <location>
        <begin position="375"/>
        <end position="392"/>
    </location>
</feature>
<dbReference type="KEGG" id="bic:LMTR13_09555"/>
<keyword evidence="3" id="KW-1185">Reference proteome</keyword>
<feature type="transmembrane region" description="Helical" evidence="1">
    <location>
        <begin position="320"/>
        <end position="339"/>
    </location>
</feature>
<protein>
    <recommendedName>
        <fullName evidence="4">Transmembrane protein</fullName>
    </recommendedName>
</protein>
<evidence type="ECO:0008006" key="4">
    <source>
        <dbReference type="Google" id="ProtNLM"/>
    </source>
</evidence>
<reference evidence="2 3" key="1">
    <citation type="submission" date="2016-07" db="EMBL/GenBank/DDBJ databases">
        <title>Complete genome sequence of Bradyrhizobium icense LMTR 13T, a potential inoculant strain isolated from lima bean (Phaseolus lunatus) in Peru.</title>
        <authorList>
            <person name="Ormeno-Orrillo E."/>
            <person name="Duran D."/>
            <person name="Rogel M.A."/>
            <person name="Rey L."/>
            <person name="Imperial J."/>
            <person name="Ruiz-Argueso T."/>
            <person name="Martinez-Romero E."/>
        </authorList>
    </citation>
    <scope>NUCLEOTIDE SEQUENCE [LARGE SCALE GENOMIC DNA]</scope>
    <source>
        <strain evidence="2 3">LMTR 13</strain>
    </source>
</reference>
<organism evidence="2 3">
    <name type="scientific">Bradyrhizobium icense</name>
    <dbReference type="NCBI Taxonomy" id="1274631"/>
    <lineage>
        <taxon>Bacteria</taxon>
        <taxon>Pseudomonadati</taxon>
        <taxon>Pseudomonadota</taxon>
        <taxon>Alphaproteobacteria</taxon>
        <taxon>Hyphomicrobiales</taxon>
        <taxon>Nitrobacteraceae</taxon>
        <taxon>Bradyrhizobium</taxon>
    </lineage>
</organism>
<feature type="transmembrane region" description="Helical" evidence="1">
    <location>
        <begin position="226"/>
        <end position="246"/>
    </location>
</feature>